<dbReference type="InterPro" id="IPR011009">
    <property type="entry name" value="Kinase-like_dom_sf"/>
</dbReference>
<dbReference type="CDD" id="cd00870">
    <property type="entry name" value="PI3Ka_III"/>
    <property type="match status" value="1"/>
</dbReference>
<dbReference type="GO" id="GO:0005524">
    <property type="term" value="F:ATP binding"/>
    <property type="evidence" value="ECO:0007669"/>
    <property type="project" value="UniProtKB-UniRule"/>
</dbReference>
<keyword evidence="7 16" id="KW-0808">Transferase</keyword>
<dbReference type="GO" id="GO:0034272">
    <property type="term" value="C:phosphatidylinositol 3-kinase complex, class III, type II"/>
    <property type="evidence" value="ECO:0007669"/>
    <property type="project" value="TreeGrafter"/>
</dbReference>
<accession>A0A673JRQ2</accession>
<dbReference type="InterPro" id="IPR016024">
    <property type="entry name" value="ARM-type_fold"/>
</dbReference>
<dbReference type="GO" id="GO:0016303">
    <property type="term" value="F:1-phosphatidylinositol-3-kinase activity"/>
    <property type="evidence" value="ECO:0007669"/>
    <property type="project" value="UniProtKB-UniRule"/>
</dbReference>
<dbReference type="CDD" id="cd00896">
    <property type="entry name" value="PI3Kc_III"/>
    <property type="match status" value="1"/>
</dbReference>
<dbReference type="Ensembl" id="ENSSRHT00000054262.1">
    <property type="protein sequence ID" value="ENSSRHP00000052781.1"/>
    <property type="gene ID" value="ENSSRHG00000024475.1"/>
</dbReference>
<comment type="similarity">
    <text evidence="3">Belongs to the PI3/PI4-kinase family. Type III PI4K subfamily.</text>
</comment>
<dbReference type="Gene3D" id="1.10.1070.11">
    <property type="entry name" value="Phosphatidylinositol 3-/4-kinase, catalytic domain"/>
    <property type="match status" value="1"/>
</dbReference>
<evidence type="ECO:0000259" key="19">
    <source>
        <dbReference type="PROSITE" id="PS51547"/>
    </source>
</evidence>
<evidence type="ECO:0000256" key="12">
    <source>
        <dbReference type="ARBA" id="ARBA00023098"/>
    </source>
</evidence>
<dbReference type="GO" id="GO:0006897">
    <property type="term" value="P:endocytosis"/>
    <property type="evidence" value="ECO:0007669"/>
    <property type="project" value="TreeGrafter"/>
</dbReference>
<dbReference type="EC" id="2.7.1.137" evidence="4 16"/>
<dbReference type="FunFam" id="1.25.40.70:FF:000003">
    <property type="entry name" value="Phosphatidylinositol 3-kinase catalytic subunit type 3"/>
    <property type="match status" value="1"/>
</dbReference>
<evidence type="ECO:0000313" key="20">
    <source>
        <dbReference type="Ensembl" id="ENSSRHP00000052781.1"/>
    </source>
</evidence>
<evidence type="ECO:0000313" key="21">
    <source>
        <dbReference type="Proteomes" id="UP000472270"/>
    </source>
</evidence>
<evidence type="ECO:0000256" key="15">
    <source>
        <dbReference type="ARBA" id="ARBA00023985"/>
    </source>
</evidence>
<keyword evidence="11" id="KW-0072">Autophagy</keyword>
<dbReference type="PROSITE" id="PS00916">
    <property type="entry name" value="PI3_4_KINASE_2"/>
    <property type="match status" value="1"/>
</dbReference>
<keyword evidence="8 16" id="KW-0547">Nucleotide-binding</keyword>
<name>A0A673JRQ2_9TELE</name>
<evidence type="ECO:0000256" key="5">
    <source>
        <dbReference type="ARBA" id="ARBA00019787"/>
    </source>
</evidence>
<dbReference type="InterPro" id="IPR000403">
    <property type="entry name" value="PI3/4_kinase_cat_dom"/>
</dbReference>
<comment type="cofactor">
    <cofactor evidence="1">
        <name>Mn(2+)</name>
        <dbReference type="ChEBI" id="CHEBI:29035"/>
    </cofactor>
</comment>
<dbReference type="PROSITE" id="PS00915">
    <property type="entry name" value="PI3_4_KINASE_1"/>
    <property type="match status" value="1"/>
</dbReference>
<evidence type="ECO:0000256" key="10">
    <source>
        <dbReference type="ARBA" id="ARBA00022840"/>
    </source>
</evidence>
<feature type="domain" description="PI3K/PI4K catalytic" evidence="17">
    <location>
        <begin position="595"/>
        <end position="846"/>
    </location>
</feature>
<dbReference type="GO" id="GO:0005777">
    <property type="term" value="C:peroxisome"/>
    <property type="evidence" value="ECO:0007669"/>
    <property type="project" value="TreeGrafter"/>
</dbReference>
<dbReference type="InterPro" id="IPR035892">
    <property type="entry name" value="C2_domain_sf"/>
</dbReference>
<dbReference type="SMART" id="SM00145">
    <property type="entry name" value="PI3Ka"/>
    <property type="match status" value="1"/>
</dbReference>
<evidence type="ECO:0000256" key="16">
    <source>
        <dbReference type="PIRNR" id="PIRNR000587"/>
    </source>
</evidence>
<keyword evidence="13" id="KW-0464">Manganese</keyword>
<dbReference type="PROSITE" id="PS51545">
    <property type="entry name" value="PIK_HELICAL"/>
    <property type="match status" value="1"/>
</dbReference>
<dbReference type="InterPro" id="IPR008290">
    <property type="entry name" value="PI3K_Vps34"/>
</dbReference>
<dbReference type="SUPFAM" id="SSF48371">
    <property type="entry name" value="ARM repeat"/>
    <property type="match status" value="1"/>
</dbReference>
<evidence type="ECO:0000256" key="9">
    <source>
        <dbReference type="ARBA" id="ARBA00022777"/>
    </source>
</evidence>
<dbReference type="GO" id="GO:0048015">
    <property type="term" value="P:phosphatidylinositol-mediated signaling"/>
    <property type="evidence" value="ECO:0007669"/>
    <property type="project" value="TreeGrafter"/>
</dbReference>
<dbReference type="Pfam" id="PF00792">
    <property type="entry name" value="PI3K_C2"/>
    <property type="match status" value="1"/>
</dbReference>
<evidence type="ECO:0000256" key="7">
    <source>
        <dbReference type="ARBA" id="ARBA00022679"/>
    </source>
</evidence>
<dbReference type="GO" id="GO:0051301">
    <property type="term" value="P:cell division"/>
    <property type="evidence" value="ECO:0007669"/>
    <property type="project" value="UniProtKB-KW"/>
</dbReference>
<reference evidence="20" key="1">
    <citation type="submission" date="2025-08" db="UniProtKB">
        <authorList>
            <consortium name="Ensembl"/>
        </authorList>
    </citation>
    <scope>IDENTIFICATION</scope>
</reference>
<evidence type="ECO:0000256" key="13">
    <source>
        <dbReference type="ARBA" id="ARBA00023211"/>
    </source>
</evidence>
<dbReference type="GO" id="GO:0000045">
    <property type="term" value="P:autophagosome assembly"/>
    <property type="evidence" value="ECO:0007669"/>
    <property type="project" value="TreeGrafter"/>
</dbReference>
<keyword evidence="12" id="KW-0443">Lipid metabolism</keyword>
<evidence type="ECO:0000256" key="1">
    <source>
        <dbReference type="ARBA" id="ARBA00001936"/>
    </source>
</evidence>
<feature type="domain" description="C2 PI3K-type" evidence="19">
    <location>
        <begin position="33"/>
        <end position="182"/>
    </location>
</feature>
<dbReference type="GO" id="GO:0000407">
    <property type="term" value="C:phagophore assembly site"/>
    <property type="evidence" value="ECO:0007669"/>
    <property type="project" value="TreeGrafter"/>
</dbReference>
<evidence type="ECO:0000256" key="8">
    <source>
        <dbReference type="ARBA" id="ARBA00022741"/>
    </source>
</evidence>
<comment type="catalytic activity">
    <reaction evidence="15">
        <text>a 1,2-diacyl-sn-glycero-3-phospho-(1D-myo-inositol) + ATP = a 1,2-diacyl-sn-glycero-3-phospho-(1D-myo-inositol-3-phosphate) + ADP + H(+)</text>
        <dbReference type="Rhea" id="RHEA:12709"/>
        <dbReference type="ChEBI" id="CHEBI:15378"/>
        <dbReference type="ChEBI" id="CHEBI:30616"/>
        <dbReference type="ChEBI" id="CHEBI:57880"/>
        <dbReference type="ChEBI" id="CHEBI:58088"/>
        <dbReference type="ChEBI" id="CHEBI:456216"/>
        <dbReference type="EC" id="2.7.1.137"/>
    </reaction>
    <physiologicalReaction direction="left-to-right" evidence="15">
        <dbReference type="Rhea" id="RHEA:12710"/>
    </physiologicalReaction>
</comment>
<gene>
    <name evidence="20" type="primary">LOC107741463</name>
</gene>
<dbReference type="CDD" id="cd08397">
    <property type="entry name" value="C2_PI3K_class_III"/>
    <property type="match status" value="1"/>
</dbReference>
<dbReference type="Gene3D" id="1.25.40.70">
    <property type="entry name" value="Phosphatidylinositol 3-kinase, accessory domain (PIK)"/>
    <property type="match status" value="1"/>
</dbReference>
<dbReference type="GO" id="GO:0034271">
    <property type="term" value="C:phosphatidylinositol 3-kinase complex, class III, type I"/>
    <property type="evidence" value="ECO:0007669"/>
    <property type="project" value="TreeGrafter"/>
</dbReference>
<dbReference type="Gene3D" id="3.30.1010.10">
    <property type="entry name" value="Phosphatidylinositol 3-kinase Catalytic Subunit, Chain A, domain 4"/>
    <property type="match status" value="1"/>
</dbReference>
<dbReference type="Pfam" id="PF00454">
    <property type="entry name" value="PI3_PI4_kinase"/>
    <property type="match status" value="2"/>
</dbReference>
<sequence length="862" mass="98372">SVVSVKFVVIIRCDKTNVLSQGSLEGKREQKSYKALLEDPMLRFSGLYQESCSDLYVTCQVFAEGKPLALPVRTSYKAFSTRWNWNEWLRLPVKYPDLPQSAQVTLTVWDVYGPGQATPVGGTTVTLFGKYGMFRQGMHDLKVWPGVEGDGSEPTSTPGRTSSTLAEDQMGRLAKLTKAHRQGHMVKVDWLDRLTFREIEMINESEKRSSNFMYLMVEFPRVKSGEREYSIVYYEKDADESSPLPTSSDIVKVPDPQMCMENLVESKHHKLARSLRSGPSDHDLKPNAATRDQLNIIVSYPPTKQLSSEEQDLVWKFRYYLTTQEKALTKFLKCVNWDLPQEAKQALELLGKWRPMDVEDSLELLSSQFTNPTVRRYAVARLQQADDEDLLMYLLQLVQALKYENFNDIQGGLEPASKRDSQGVLTESSAIGDLDSSQMASTVTVMPSTQKGKEGTDGENLEEDLCTFLISRACKNSTLANYLYWYVIVECEDQDTQQRDPKTHDMYLNVMRRFSQALLKGDKSVRVMRSLLASQQTFVDRLVQLMKAVQRESGNRKKKTERLQGLLADNEKVNLSEIEPIPLPLEPQIRIKGIIPETATLFKSALMPAKLIFKTEDGEQYPVIFKHGDDLRQDQLILQIISLMDKLLRKENLDLKLTPYKVLATSTKHGHQSIHIIFFRKHAPNDKGPYGISSEVMDTYVKSCAGYCVITYILGVGDRHLDNLLLTKTGKLFHIDFGYILGRDPKPLPPPMKLSKEMVEGMGGMQSEQYQEFRKQCYTAFLHLRRYSNLILNLFSLMVDANIPDIALEPDKTVKKVQDKFRLDLSDEEAVHYMQSLIDESVGALFAAVVEQIHKFAQYWRR</sequence>
<dbReference type="InterPro" id="IPR001263">
    <property type="entry name" value="PI3K_accessory_dom"/>
</dbReference>
<dbReference type="InterPro" id="IPR015433">
    <property type="entry name" value="PI3/4_kinase"/>
</dbReference>
<evidence type="ECO:0000256" key="14">
    <source>
        <dbReference type="ARBA" id="ARBA00023306"/>
    </source>
</evidence>
<evidence type="ECO:0000256" key="4">
    <source>
        <dbReference type="ARBA" id="ARBA00012073"/>
    </source>
</evidence>
<keyword evidence="9 16" id="KW-0418">Kinase</keyword>
<evidence type="ECO:0000259" key="18">
    <source>
        <dbReference type="PROSITE" id="PS51545"/>
    </source>
</evidence>
<comment type="subcellular location">
    <subcellularLocation>
        <location evidence="2">Midbody</location>
    </subcellularLocation>
</comment>
<evidence type="ECO:0000256" key="6">
    <source>
        <dbReference type="ARBA" id="ARBA00022618"/>
    </source>
</evidence>
<proteinExistence type="inferred from homology"/>
<dbReference type="PROSITE" id="PS50290">
    <property type="entry name" value="PI3_4_KINASE_3"/>
    <property type="match status" value="1"/>
</dbReference>
<evidence type="ECO:0000256" key="11">
    <source>
        <dbReference type="ARBA" id="ARBA00023006"/>
    </source>
</evidence>
<dbReference type="SUPFAM" id="SSF56112">
    <property type="entry name" value="Protein kinase-like (PK-like)"/>
    <property type="match status" value="1"/>
</dbReference>
<organism evidence="20 21">
    <name type="scientific">Sinocyclocheilus rhinocerous</name>
    <dbReference type="NCBI Taxonomy" id="307959"/>
    <lineage>
        <taxon>Eukaryota</taxon>
        <taxon>Metazoa</taxon>
        <taxon>Chordata</taxon>
        <taxon>Craniata</taxon>
        <taxon>Vertebrata</taxon>
        <taxon>Euteleostomi</taxon>
        <taxon>Actinopterygii</taxon>
        <taxon>Neopterygii</taxon>
        <taxon>Teleostei</taxon>
        <taxon>Ostariophysi</taxon>
        <taxon>Cypriniformes</taxon>
        <taxon>Cyprinidae</taxon>
        <taxon>Cyprininae</taxon>
        <taxon>Sinocyclocheilus</taxon>
    </lineage>
</organism>
<dbReference type="FunFam" id="3.30.1010.10:FF:000002">
    <property type="entry name" value="Phosphatidylinositol 3-kinase catalytic subunit type 3"/>
    <property type="match status" value="1"/>
</dbReference>
<dbReference type="AlphaFoldDB" id="A0A673JRQ2"/>
<dbReference type="SMART" id="SM00146">
    <property type="entry name" value="PI3Kc"/>
    <property type="match status" value="1"/>
</dbReference>
<dbReference type="PANTHER" id="PTHR10048">
    <property type="entry name" value="PHOSPHATIDYLINOSITOL KINASE"/>
    <property type="match status" value="1"/>
</dbReference>
<keyword evidence="21" id="KW-1185">Reference proteome</keyword>
<keyword evidence="6" id="KW-0132">Cell division</keyword>
<dbReference type="GO" id="GO:0005768">
    <property type="term" value="C:endosome"/>
    <property type="evidence" value="ECO:0007669"/>
    <property type="project" value="TreeGrafter"/>
</dbReference>
<dbReference type="InterPro" id="IPR002420">
    <property type="entry name" value="PI3K-type_C2_dom"/>
</dbReference>
<keyword evidence="10 16" id="KW-0067">ATP-binding</keyword>
<dbReference type="SMART" id="SM00142">
    <property type="entry name" value="PI3K_C2"/>
    <property type="match status" value="1"/>
</dbReference>
<dbReference type="InterPro" id="IPR036940">
    <property type="entry name" value="PI3/4_kinase_cat_sf"/>
</dbReference>
<dbReference type="GO" id="GO:0030496">
    <property type="term" value="C:midbody"/>
    <property type="evidence" value="ECO:0007669"/>
    <property type="project" value="UniProtKB-SubCell"/>
</dbReference>
<keyword evidence="14" id="KW-0131">Cell cycle</keyword>
<protein>
    <recommendedName>
        <fullName evidence="5 16">Phosphatidylinositol 3-kinase catalytic subunit type 3</fullName>
        <ecNumber evidence="4 16">2.7.1.137</ecNumber>
    </recommendedName>
</protein>
<evidence type="ECO:0000256" key="2">
    <source>
        <dbReference type="ARBA" id="ARBA00004214"/>
    </source>
</evidence>
<dbReference type="InterPro" id="IPR018936">
    <property type="entry name" value="PI3/4_kinase_CS"/>
</dbReference>
<dbReference type="PANTHER" id="PTHR10048:SF7">
    <property type="entry name" value="PHOSPHATIDYLINOSITOL 3-KINASE CATALYTIC SUBUNIT TYPE 3"/>
    <property type="match status" value="1"/>
</dbReference>
<dbReference type="FunFam" id="2.60.40.150:FF:000043">
    <property type="entry name" value="Phosphatidylinositol 3-kinase catalytic subunit type 3"/>
    <property type="match status" value="1"/>
</dbReference>
<dbReference type="Pfam" id="PF00613">
    <property type="entry name" value="PI3Ka"/>
    <property type="match status" value="1"/>
</dbReference>
<dbReference type="PIRSF" id="PIRSF000587">
    <property type="entry name" value="PI3K_Vps34"/>
    <property type="match status" value="1"/>
</dbReference>
<dbReference type="Proteomes" id="UP000472270">
    <property type="component" value="Unassembled WGS sequence"/>
</dbReference>
<reference evidence="20" key="2">
    <citation type="submission" date="2025-09" db="UniProtKB">
        <authorList>
            <consortium name="Ensembl"/>
        </authorList>
    </citation>
    <scope>IDENTIFICATION</scope>
</reference>
<dbReference type="FunFam" id="1.10.1070.11:FF:000002">
    <property type="entry name" value="Phosphatidylinositol 3-kinase catalytic subunit type 3"/>
    <property type="match status" value="1"/>
</dbReference>
<dbReference type="Gene3D" id="2.60.40.150">
    <property type="entry name" value="C2 domain"/>
    <property type="match status" value="1"/>
</dbReference>
<dbReference type="SUPFAM" id="SSF49562">
    <property type="entry name" value="C2 domain (Calcium/lipid-binding domain, CaLB)"/>
    <property type="match status" value="1"/>
</dbReference>
<dbReference type="InterPro" id="IPR057756">
    <property type="entry name" value="PI3-kinase_type3/VPS34_cat"/>
</dbReference>
<dbReference type="PROSITE" id="PS51547">
    <property type="entry name" value="C2_PI3K"/>
    <property type="match status" value="1"/>
</dbReference>
<dbReference type="InterPro" id="IPR042236">
    <property type="entry name" value="PI3K_accessory_sf"/>
</dbReference>
<evidence type="ECO:0000256" key="3">
    <source>
        <dbReference type="ARBA" id="ARBA00006209"/>
    </source>
</evidence>
<evidence type="ECO:0000259" key="17">
    <source>
        <dbReference type="PROSITE" id="PS50290"/>
    </source>
</evidence>
<feature type="domain" description="PIK helical" evidence="18">
    <location>
        <begin position="281"/>
        <end position="510"/>
    </location>
</feature>